<evidence type="ECO:0000313" key="2">
    <source>
        <dbReference type="EnsemblMetazoa" id="XP_028134310.1"/>
    </source>
</evidence>
<dbReference type="OrthoDB" id="2145765at2759"/>
<gene>
    <name evidence="4" type="primary">LOC114329419</name>
</gene>
<reference evidence="2" key="2">
    <citation type="submission" date="2025-05" db="UniProtKB">
        <authorList>
            <consortium name="EnsemblMetazoa"/>
        </authorList>
    </citation>
    <scope>IDENTIFICATION</scope>
</reference>
<sequence>MPIFGSKFSPKKIPTRKANAENVPINLTETRVHLDLGDQKFAFERGNWVPEDQQPQQGMTYRNRQRLKKKIQELEEENNMLRLKYEMMLNMLTQAASEGQIVYPDLEKFRKKKK</sequence>
<evidence type="ECO:0000256" key="1">
    <source>
        <dbReference type="SAM" id="Coils"/>
    </source>
</evidence>
<reference evidence="4" key="1">
    <citation type="submission" date="2025-04" db="UniProtKB">
        <authorList>
            <consortium name="RefSeq"/>
        </authorList>
    </citation>
    <scope>IDENTIFICATION</scope>
    <source>
        <tissue evidence="4">Whole insect</tissue>
    </source>
</reference>
<dbReference type="Proteomes" id="UP001652700">
    <property type="component" value="Unplaced"/>
</dbReference>
<keyword evidence="1" id="KW-0175">Coiled coil</keyword>
<feature type="coiled-coil region" evidence="1">
    <location>
        <begin position="57"/>
        <end position="91"/>
    </location>
</feature>
<dbReference type="GeneID" id="114329419"/>
<organism evidence="4">
    <name type="scientific">Diabrotica virgifera virgifera</name>
    <name type="common">western corn rootworm</name>
    <dbReference type="NCBI Taxonomy" id="50390"/>
    <lineage>
        <taxon>Eukaryota</taxon>
        <taxon>Metazoa</taxon>
        <taxon>Ecdysozoa</taxon>
        <taxon>Arthropoda</taxon>
        <taxon>Hexapoda</taxon>
        <taxon>Insecta</taxon>
        <taxon>Pterygota</taxon>
        <taxon>Neoptera</taxon>
        <taxon>Endopterygota</taxon>
        <taxon>Coleoptera</taxon>
        <taxon>Polyphaga</taxon>
        <taxon>Cucujiformia</taxon>
        <taxon>Chrysomeloidea</taxon>
        <taxon>Chrysomelidae</taxon>
        <taxon>Galerucinae</taxon>
        <taxon>Diabroticina</taxon>
        <taxon>Diabroticites</taxon>
        <taxon>Diabrotica</taxon>
    </lineage>
</organism>
<dbReference type="Pfam" id="PF14645">
    <property type="entry name" value="Chibby"/>
    <property type="match status" value="1"/>
</dbReference>
<evidence type="ECO:0000313" key="4">
    <source>
        <dbReference type="RefSeq" id="XP_028134310.1"/>
    </source>
</evidence>
<evidence type="ECO:0000313" key="3">
    <source>
        <dbReference type="Proteomes" id="UP001652700"/>
    </source>
</evidence>
<dbReference type="AlphaFoldDB" id="A0A6P7FMR3"/>
<proteinExistence type="predicted"/>
<dbReference type="RefSeq" id="XP_028134310.1">
    <property type="nucleotide sequence ID" value="XM_028278509.1"/>
</dbReference>
<accession>A0A6P7FMR3</accession>
<name>A0A6P7FMR3_DIAVI</name>
<keyword evidence="3" id="KW-1185">Reference proteome</keyword>
<dbReference type="InParanoid" id="A0A6P7FMR3"/>
<dbReference type="InterPro" id="IPR028118">
    <property type="entry name" value="Chibby_fam"/>
</dbReference>
<dbReference type="EnsemblMetazoa" id="XM_028278509.1">
    <property type="protein sequence ID" value="XP_028134310.1"/>
    <property type="gene ID" value="LOC114329419"/>
</dbReference>
<dbReference type="FunCoup" id="A0A6P7FMR3">
    <property type="interactions" value="97"/>
</dbReference>
<protein>
    <submittedName>
        <fullName evidence="4">Protein chibby homolog 1-like</fullName>
    </submittedName>
</protein>
<dbReference type="KEGG" id="dvv:114329419"/>